<dbReference type="GO" id="GO:0016020">
    <property type="term" value="C:membrane"/>
    <property type="evidence" value="ECO:0007669"/>
    <property type="project" value="UniProtKB-SubCell"/>
</dbReference>
<feature type="compositionally biased region" description="Low complexity" evidence="16">
    <location>
        <begin position="717"/>
        <end position="728"/>
    </location>
</feature>
<keyword evidence="20" id="KW-1185">Reference proteome</keyword>
<sequence>MSPASQLAPPGSSSYSSNTMSVGDGTWDASRNTFLLPNLMGLNFATMRYNGMGNRFRDVPQYHTLILGHGILAAIVFILIVPSAIFIARFYDRQPRWALRLHIWLQILTVGLTTVIFILGWFAVGPERSLTNPHHGIGLAIYVIVLYQAISGWWVHSREKGRLRTRIPLKLMLHQWIGRALALLGFVQIGLGLTLYGSPVVLFVLYALAGFFFLLAYFILSYIRQPVITDDGRGSYISGPTTEVTEDHTHNHGGLGTLAAAGAAGAALAGLSRRRSRSRNRATTDRVSRRPSASYIEHEKYSDVDQANGTWKDRLLKGGALIGGLALAKNLFGRKKDERDSDVDHYTAPLGGAHPIRESSLSRVEEGRPSPLRSSYHEPFHRRSVSGSSISSQTSFTGNARPREHHTVRDGLATLGALGLMRELFRKRRERKEERRLEDLRQREIEDERLARANSRRFTGDGLPPPPRRRGSFTETTDLTETDTAFSHHHGIPPPVSQSTLPTGGGFAAGSAAASSQLNPSRANYSHASIPPAAMPPMPPDPQGVLHPESSGSELYTSPGGRPHHRHHLPGDAVAAAAGLGAGAAAYEAGRRRDRSRRESAGDHSITSPPVSVKLNIDNERRQVTLRRLSEQEAAAERAARRREKSGSRYRAGSASELSRTDPGERWRRTEAIERAQAEDIERAKAQSGGHSSAAGLMPPPPMGSTVLGGTSIASPGTVTGTYDGTGTEASADFANNRRRRRAERARQASRGGGRVDFT</sequence>
<keyword evidence="10" id="KW-0249">Electron transport</keyword>
<feature type="compositionally biased region" description="Basic and acidic residues" evidence="16">
    <location>
        <begin position="336"/>
        <end position="345"/>
    </location>
</feature>
<feature type="region of interest" description="Disordered" evidence="16">
    <location>
        <begin position="336"/>
        <end position="411"/>
    </location>
</feature>
<dbReference type="OMA" id="IFQVLWG"/>
<comment type="subcellular location">
    <subcellularLocation>
        <location evidence="3">Chromosome</location>
        <location evidence="3">Centromere</location>
        <location evidence="3">Kinetochore</location>
    </subcellularLocation>
    <subcellularLocation>
        <location evidence="2">Membrane</location>
    </subcellularLocation>
    <subcellularLocation>
        <location evidence="1">Nucleus</location>
    </subcellularLocation>
</comment>
<feature type="region of interest" description="Disordered" evidence="16">
    <location>
        <begin position="272"/>
        <end position="293"/>
    </location>
</feature>
<feature type="compositionally biased region" description="Low complexity" evidence="16">
    <location>
        <begin position="385"/>
        <end position="395"/>
    </location>
</feature>
<evidence type="ECO:0000256" key="11">
    <source>
        <dbReference type="ARBA" id="ARBA00022989"/>
    </source>
</evidence>
<gene>
    <name evidence="19" type="ORF">L228DRAFT_280366</name>
</gene>
<dbReference type="SMART" id="SM00665">
    <property type="entry name" value="B561"/>
    <property type="match status" value="1"/>
</dbReference>
<keyword evidence="4" id="KW-0813">Transport</keyword>
<evidence type="ECO:0000256" key="6">
    <source>
        <dbReference type="ARBA" id="ARBA00022618"/>
    </source>
</evidence>
<dbReference type="InParanoid" id="A0A165IMF2"/>
<keyword evidence="7 17" id="KW-0812">Transmembrane</keyword>
<name>A0A165IMF2_XYLHT</name>
<evidence type="ECO:0000256" key="1">
    <source>
        <dbReference type="ARBA" id="ARBA00004123"/>
    </source>
</evidence>
<proteinExistence type="predicted"/>
<evidence type="ECO:0000256" key="15">
    <source>
        <dbReference type="ARBA" id="ARBA00023328"/>
    </source>
</evidence>
<evidence type="ECO:0000256" key="4">
    <source>
        <dbReference type="ARBA" id="ARBA00022448"/>
    </source>
</evidence>
<dbReference type="AlphaFoldDB" id="A0A165IMF2"/>
<evidence type="ECO:0000256" key="8">
    <source>
        <dbReference type="ARBA" id="ARBA00022776"/>
    </source>
</evidence>
<dbReference type="InterPro" id="IPR007128">
    <property type="entry name" value="PMF1/Nnf1"/>
</dbReference>
<evidence type="ECO:0000256" key="16">
    <source>
        <dbReference type="SAM" id="MobiDB-lite"/>
    </source>
</evidence>
<dbReference type="STRING" id="1328760.A0A165IMF2"/>
<evidence type="ECO:0000259" key="18">
    <source>
        <dbReference type="PROSITE" id="PS50939"/>
    </source>
</evidence>
<feature type="compositionally biased region" description="Low complexity" evidence="16">
    <location>
        <begin position="474"/>
        <end position="484"/>
    </location>
</feature>
<accession>A0A165IMF2</accession>
<protein>
    <recommendedName>
        <fullName evidence="18">Cytochrome b561 domain-containing protein</fullName>
    </recommendedName>
</protein>
<dbReference type="PANTHER" id="PTHR15459:SF2">
    <property type="entry name" value="CYTOCHROME B561 DOMAIN-CONTAINING PROTEIN"/>
    <property type="match status" value="1"/>
</dbReference>
<evidence type="ECO:0000256" key="14">
    <source>
        <dbReference type="ARBA" id="ARBA00023306"/>
    </source>
</evidence>
<evidence type="ECO:0000256" key="13">
    <source>
        <dbReference type="ARBA" id="ARBA00023242"/>
    </source>
</evidence>
<evidence type="ECO:0000256" key="12">
    <source>
        <dbReference type="ARBA" id="ARBA00023136"/>
    </source>
</evidence>
<dbReference type="GO" id="GO:0051301">
    <property type="term" value="P:cell division"/>
    <property type="evidence" value="ECO:0007669"/>
    <property type="project" value="UniProtKB-KW"/>
</dbReference>
<feature type="compositionally biased region" description="Basic and acidic residues" evidence="16">
    <location>
        <begin position="659"/>
        <end position="685"/>
    </location>
</feature>
<keyword evidence="12 17" id="KW-0472">Membrane</keyword>
<feature type="transmembrane region" description="Helical" evidence="17">
    <location>
        <begin position="136"/>
        <end position="155"/>
    </location>
</feature>
<evidence type="ECO:0000313" key="19">
    <source>
        <dbReference type="EMBL" id="KZF25105.1"/>
    </source>
</evidence>
<dbReference type="Proteomes" id="UP000076632">
    <property type="component" value="Unassembled WGS sequence"/>
</dbReference>
<dbReference type="PROSITE" id="PS50939">
    <property type="entry name" value="CYTOCHROME_B561"/>
    <property type="match status" value="1"/>
</dbReference>
<evidence type="ECO:0000256" key="9">
    <source>
        <dbReference type="ARBA" id="ARBA00022838"/>
    </source>
</evidence>
<evidence type="ECO:0000256" key="5">
    <source>
        <dbReference type="ARBA" id="ARBA00022454"/>
    </source>
</evidence>
<dbReference type="GeneID" id="28900914"/>
<feature type="transmembrane region" description="Helical" evidence="17">
    <location>
        <begin position="103"/>
        <end position="124"/>
    </location>
</feature>
<evidence type="ECO:0000313" key="20">
    <source>
        <dbReference type="Proteomes" id="UP000076632"/>
    </source>
</evidence>
<evidence type="ECO:0000256" key="10">
    <source>
        <dbReference type="ARBA" id="ARBA00022982"/>
    </source>
</evidence>
<dbReference type="InterPro" id="IPR006593">
    <property type="entry name" value="Cyt_b561/ferric_Rdtase_TM"/>
</dbReference>
<dbReference type="GO" id="GO:0000444">
    <property type="term" value="C:MIS12/MIND type complex"/>
    <property type="evidence" value="ECO:0007669"/>
    <property type="project" value="InterPro"/>
</dbReference>
<dbReference type="GO" id="GO:0007059">
    <property type="term" value="P:chromosome segregation"/>
    <property type="evidence" value="ECO:0007669"/>
    <property type="project" value="TreeGrafter"/>
</dbReference>
<organism evidence="19 20">
    <name type="scientific">Xylona heveae (strain CBS 132557 / TC161)</name>
    <dbReference type="NCBI Taxonomy" id="1328760"/>
    <lineage>
        <taxon>Eukaryota</taxon>
        <taxon>Fungi</taxon>
        <taxon>Dikarya</taxon>
        <taxon>Ascomycota</taxon>
        <taxon>Pezizomycotina</taxon>
        <taxon>Xylonomycetes</taxon>
        <taxon>Xylonales</taxon>
        <taxon>Xylonaceae</taxon>
        <taxon>Xylona</taxon>
    </lineage>
</organism>
<feature type="region of interest" description="Disordered" evidence="16">
    <location>
        <begin position="585"/>
        <end position="759"/>
    </location>
</feature>
<dbReference type="PANTHER" id="PTHR15459">
    <property type="entry name" value="POLYAMINE-MODULATED FACTOR 1"/>
    <property type="match status" value="1"/>
</dbReference>
<keyword evidence="15" id="KW-0137">Centromere</keyword>
<keyword evidence="5" id="KW-0158">Chromosome</keyword>
<evidence type="ECO:0000256" key="3">
    <source>
        <dbReference type="ARBA" id="ARBA00004629"/>
    </source>
</evidence>
<evidence type="ECO:0000256" key="7">
    <source>
        <dbReference type="ARBA" id="ARBA00022692"/>
    </source>
</evidence>
<dbReference type="OrthoDB" id="19261at2759"/>
<feature type="compositionally biased region" description="Pro residues" evidence="16">
    <location>
        <begin position="533"/>
        <end position="542"/>
    </location>
</feature>
<dbReference type="GO" id="GO:0005634">
    <property type="term" value="C:nucleus"/>
    <property type="evidence" value="ECO:0007669"/>
    <property type="project" value="UniProtKB-SubCell"/>
</dbReference>
<feature type="compositionally biased region" description="Basic and acidic residues" evidence="16">
    <location>
        <begin position="617"/>
        <end position="639"/>
    </location>
</feature>
<feature type="region of interest" description="Disordered" evidence="16">
    <location>
        <begin position="451"/>
        <end position="569"/>
    </location>
</feature>
<reference evidence="19 20" key="1">
    <citation type="journal article" date="2016" name="Fungal Biol.">
        <title>The genome of Xylona heveae provides a window into fungal endophytism.</title>
        <authorList>
            <person name="Gazis R."/>
            <person name="Kuo A."/>
            <person name="Riley R."/>
            <person name="LaButti K."/>
            <person name="Lipzen A."/>
            <person name="Lin J."/>
            <person name="Amirebrahimi M."/>
            <person name="Hesse C.N."/>
            <person name="Spatafora J.W."/>
            <person name="Henrissat B."/>
            <person name="Hainaut M."/>
            <person name="Grigoriev I.V."/>
            <person name="Hibbett D.S."/>
        </authorList>
    </citation>
    <scope>NUCLEOTIDE SEQUENCE [LARGE SCALE GENOMIC DNA]</scope>
    <source>
        <strain evidence="19 20">TC161</strain>
    </source>
</reference>
<keyword evidence="8" id="KW-0498">Mitosis</keyword>
<dbReference type="CDD" id="cd08760">
    <property type="entry name" value="Cyt_b561_FRRS1_like"/>
    <property type="match status" value="1"/>
</dbReference>
<keyword evidence="13" id="KW-0539">Nucleus</keyword>
<feature type="transmembrane region" description="Helical" evidence="17">
    <location>
        <begin position="176"/>
        <end position="197"/>
    </location>
</feature>
<evidence type="ECO:0000256" key="17">
    <source>
        <dbReference type="SAM" id="Phobius"/>
    </source>
</evidence>
<evidence type="ECO:0000256" key="2">
    <source>
        <dbReference type="ARBA" id="ARBA00004370"/>
    </source>
</evidence>
<feature type="transmembrane region" description="Helical" evidence="17">
    <location>
        <begin position="66"/>
        <end position="91"/>
    </location>
</feature>
<dbReference type="EMBL" id="KV407455">
    <property type="protein sequence ID" value="KZF25105.1"/>
    <property type="molecule type" value="Genomic_DNA"/>
</dbReference>
<dbReference type="Gene3D" id="1.20.120.1770">
    <property type="match status" value="1"/>
</dbReference>
<feature type="compositionally biased region" description="Polar residues" evidence="16">
    <location>
        <begin position="517"/>
        <end position="527"/>
    </location>
</feature>
<keyword evidence="9" id="KW-0995">Kinetochore</keyword>
<keyword evidence="6" id="KW-0132">Cell division</keyword>
<keyword evidence="11 17" id="KW-1133">Transmembrane helix</keyword>
<dbReference type="RefSeq" id="XP_018190660.1">
    <property type="nucleotide sequence ID" value="XM_018335777.1"/>
</dbReference>
<keyword evidence="14" id="KW-0131">Cell cycle</keyword>
<feature type="domain" description="Cytochrome b561" evidence="18">
    <location>
        <begin position="31"/>
        <end position="231"/>
    </location>
</feature>
<feature type="transmembrane region" description="Helical" evidence="17">
    <location>
        <begin position="203"/>
        <end position="223"/>
    </location>
</feature>